<dbReference type="EMBL" id="JADGIZ020000004">
    <property type="protein sequence ID" value="KAL2919027.1"/>
    <property type="molecule type" value="Genomic_DNA"/>
</dbReference>
<dbReference type="PANTHER" id="PTHR43435:SF4">
    <property type="entry name" value="FGGY CARBOHYDRATE KINASE DOMAIN-CONTAINING PROTEIN"/>
    <property type="match status" value="1"/>
</dbReference>
<sequence>MILGVIETGGALPRKRTRADQPQERAGSAVQGGILQSALEIPNGPFSESYIDSQMAKPIPKNLSTIQATAQAQRQQREREQEAERMLVEAQNTTTAHWVANPSSVYGNSILIALPSQRRETISPATAAYPAMPGAAAPMRGASSVVPETIHDLVMKIRQREPHFVGVDVGSTSARAAVVSAAGIVKGTGTCAVQVLHPRTDYWEQSSDDIWRGVCVAIRAALEASGVPASAVHGIGFDATCSLVALDGDLQPVSVSPTNDPSHNVIMWMDHRAVAEAAALSATGHPCLAATGGAISPEMSAAKICWIRKHRFNETWAKARHLIELPDFLTLRATGSLQRGRCSLVCKWAFDGSEQHSGGSRWHADFLAAGGISHDDMPDALARLGGPAGGGIDDGSARASYAGEPIGDGLTRQAAEDLGLGQAQHRIAVGGGVIDAYAGAIGTLGISINNTSPSVSDLGRRLALIGGTSACHIVMHPTAAQVKGIWGRSSSRGVQCLCFDADKIARPLLGPYPGVVLPGMFCTEGGQSAAGIAIQHMISSHPRFAELGENAHDKLLAHIEQAAQDAALAHPAMLTTDLHVLPDLNGNRSPLADPHMRGMVCGLALDDSVRSLACIYLATLLGVCYGTRHIIESLNASGSHSIDTIFVSGGLAANRLFLASLADVTGMRVVVPQVSEGEAVLLGSAMCGATASVLAKADARHGESMIGDTLWSHMVSMAGFGSAVEPSHDSALIAFHSKKYAVFLRMYQDQLAYRAMMSA</sequence>
<dbReference type="Pfam" id="PF00370">
    <property type="entry name" value="FGGY_N"/>
    <property type="match status" value="1"/>
</dbReference>
<evidence type="ECO:0000313" key="7">
    <source>
        <dbReference type="EMBL" id="KAL2919027.1"/>
    </source>
</evidence>
<evidence type="ECO:0000259" key="5">
    <source>
        <dbReference type="Pfam" id="PF00370"/>
    </source>
</evidence>
<accession>A0ABR4NHK9</accession>
<dbReference type="InterPro" id="IPR018484">
    <property type="entry name" value="FGGY_N"/>
</dbReference>
<comment type="caution">
    <text evidence="7">The sequence shown here is derived from an EMBL/GenBank/DDBJ whole genome shotgun (WGS) entry which is preliminary data.</text>
</comment>
<dbReference type="InterPro" id="IPR043129">
    <property type="entry name" value="ATPase_NBD"/>
</dbReference>
<dbReference type="CDD" id="cd07782">
    <property type="entry name" value="ASKHA_NBD_FGGY_D-RBK"/>
    <property type="match status" value="1"/>
</dbReference>
<reference evidence="7 8" key="1">
    <citation type="submission" date="2023-09" db="EMBL/GenBank/DDBJ databases">
        <title>Pangenome analysis of Batrachochytrium dendrobatidis and related Chytrids.</title>
        <authorList>
            <person name="Yacoub M.N."/>
            <person name="Stajich J.E."/>
            <person name="James T.Y."/>
        </authorList>
    </citation>
    <scope>NUCLEOTIDE SEQUENCE [LARGE SCALE GENOMIC DNA]</scope>
    <source>
        <strain evidence="7 8">JEL0888</strain>
    </source>
</reference>
<evidence type="ECO:0000256" key="4">
    <source>
        <dbReference type="SAM" id="MobiDB-lite"/>
    </source>
</evidence>
<feature type="domain" description="Carbohydrate kinase FGGY N-terminal" evidence="5">
    <location>
        <begin position="165"/>
        <end position="336"/>
    </location>
</feature>
<feature type="region of interest" description="Disordered" evidence="4">
    <location>
        <begin position="1"/>
        <end position="26"/>
    </location>
</feature>
<name>A0ABR4NHK9_9FUNG</name>
<keyword evidence="2" id="KW-0808">Transferase</keyword>
<dbReference type="Gene3D" id="3.30.420.40">
    <property type="match status" value="1"/>
</dbReference>
<evidence type="ECO:0000259" key="6">
    <source>
        <dbReference type="Pfam" id="PF02782"/>
    </source>
</evidence>
<dbReference type="InterPro" id="IPR006003">
    <property type="entry name" value="FGGY_RbtK-like"/>
</dbReference>
<keyword evidence="3" id="KW-0418">Kinase</keyword>
<dbReference type="Gene3D" id="1.20.58.2240">
    <property type="match status" value="1"/>
</dbReference>
<dbReference type="PANTHER" id="PTHR43435">
    <property type="entry name" value="RIBULOKINASE"/>
    <property type="match status" value="1"/>
</dbReference>
<dbReference type="Proteomes" id="UP001527925">
    <property type="component" value="Unassembled WGS sequence"/>
</dbReference>
<dbReference type="SUPFAM" id="SSF53067">
    <property type="entry name" value="Actin-like ATPase domain"/>
    <property type="match status" value="2"/>
</dbReference>
<evidence type="ECO:0000256" key="3">
    <source>
        <dbReference type="ARBA" id="ARBA00022777"/>
    </source>
</evidence>
<evidence type="ECO:0000313" key="8">
    <source>
        <dbReference type="Proteomes" id="UP001527925"/>
    </source>
</evidence>
<feature type="domain" description="Carbohydrate kinase FGGY C-terminal" evidence="6">
    <location>
        <begin position="463"/>
        <end position="691"/>
    </location>
</feature>
<dbReference type="InterPro" id="IPR018485">
    <property type="entry name" value="FGGY_C"/>
</dbReference>
<gene>
    <name evidence="7" type="ORF">HK105_201297</name>
</gene>
<keyword evidence="8" id="KW-1185">Reference proteome</keyword>
<proteinExistence type="inferred from homology"/>
<organism evidence="7 8">
    <name type="scientific">Polyrhizophydium stewartii</name>
    <dbReference type="NCBI Taxonomy" id="2732419"/>
    <lineage>
        <taxon>Eukaryota</taxon>
        <taxon>Fungi</taxon>
        <taxon>Fungi incertae sedis</taxon>
        <taxon>Chytridiomycota</taxon>
        <taxon>Chytridiomycota incertae sedis</taxon>
        <taxon>Chytridiomycetes</taxon>
        <taxon>Rhizophydiales</taxon>
        <taxon>Rhizophydiales incertae sedis</taxon>
        <taxon>Polyrhizophydium</taxon>
    </lineage>
</organism>
<evidence type="ECO:0008006" key="9">
    <source>
        <dbReference type="Google" id="ProtNLM"/>
    </source>
</evidence>
<comment type="similarity">
    <text evidence="1">Belongs to the FGGY kinase family.</text>
</comment>
<evidence type="ECO:0000256" key="2">
    <source>
        <dbReference type="ARBA" id="ARBA00022679"/>
    </source>
</evidence>
<dbReference type="Pfam" id="PF02782">
    <property type="entry name" value="FGGY_C"/>
    <property type="match status" value="1"/>
</dbReference>
<protein>
    <recommendedName>
        <fullName evidence="9">FGGY-family pentulose kinase</fullName>
    </recommendedName>
</protein>
<evidence type="ECO:0000256" key="1">
    <source>
        <dbReference type="ARBA" id="ARBA00009156"/>
    </source>
</evidence>